<evidence type="ECO:0000259" key="2">
    <source>
        <dbReference type="Pfam" id="PF16064"/>
    </source>
</evidence>
<comment type="caution">
    <text evidence="3">The sequence shown here is derived from an EMBL/GenBank/DDBJ whole genome shotgun (WGS) entry which is preliminary data.</text>
</comment>
<dbReference type="Proteomes" id="UP001642483">
    <property type="component" value="Unassembled WGS sequence"/>
</dbReference>
<protein>
    <recommendedName>
        <fullName evidence="2">DUF4806 domain-containing protein</fullName>
    </recommendedName>
</protein>
<dbReference type="InterPro" id="IPR032071">
    <property type="entry name" value="DUF4806"/>
</dbReference>
<evidence type="ECO:0000313" key="3">
    <source>
        <dbReference type="EMBL" id="CAK8684668.1"/>
    </source>
</evidence>
<sequence length="385" mass="43236">MSDKKFAIVHFYEEDSVAVVHKSWIKAPKDGITCFWPPKGAIKGTAVCRAVEKGIPPCGDWNQFAAKILKETDNYKSARKKCEKAVNATHICSEDLDTTDVESKRKIRPPSRLEESNSDNDASNHWESDQSKPKRKKLFLQHSSPPPVVPEMPNTQERSANTSFTTPILVASSVTSQETDVQASASHQLPTERERPSTILLLERIWGQVKQNSVMLQSFHRQFVEGQIPSTSSVEHFNLPIDSFEDFDRVESLLAEKSQARVFISYLETIGGITAKDVISMMLSKLLTCELATNCNWMGKGHTHKTGMHSSQLAKAVIDAAKKSGIKEAESICEIKKWLKNASDREGGRLKRMKNKLDKERKDEATRRQLYFMNFDSSSTSDDSG</sequence>
<evidence type="ECO:0000313" key="4">
    <source>
        <dbReference type="Proteomes" id="UP001642483"/>
    </source>
</evidence>
<name>A0ABP0FYJ8_CLALP</name>
<proteinExistence type="predicted"/>
<dbReference type="PANTHER" id="PTHR34153:SF2">
    <property type="entry name" value="SI:CH211-262H13.3-RELATED"/>
    <property type="match status" value="1"/>
</dbReference>
<organism evidence="3 4">
    <name type="scientific">Clavelina lepadiformis</name>
    <name type="common">Light-bulb sea squirt</name>
    <name type="synonym">Ascidia lepadiformis</name>
    <dbReference type="NCBI Taxonomy" id="159417"/>
    <lineage>
        <taxon>Eukaryota</taxon>
        <taxon>Metazoa</taxon>
        <taxon>Chordata</taxon>
        <taxon>Tunicata</taxon>
        <taxon>Ascidiacea</taxon>
        <taxon>Aplousobranchia</taxon>
        <taxon>Clavelinidae</taxon>
        <taxon>Clavelina</taxon>
    </lineage>
</organism>
<gene>
    <name evidence="3" type="ORF">CVLEPA_LOCUS15647</name>
</gene>
<dbReference type="Pfam" id="PF16064">
    <property type="entry name" value="DUF4806"/>
    <property type="match status" value="1"/>
</dbReference>
<feature type="region of interest" description="Disordered" evidence="1">
    <location>
        <begin position="97"/>
        <end position="159"/>
    </location>
</feature>
<evidence type="ECO:0000256" key="1">
    <source>
        <dbReference type="SAM" id="MobiDB-lite"/>
    </source>
</evidence>
<reference evidence="3 4" key="1">
    <citation type="submission" date="2024-02" db="EMBL/GenBank/DDBJ databases">
        <authorList>
            <person name="Daric V."/>
            <person name="Darras S."/>
        </authorList>
    </citation>
    <scope>NUCLEOTIDE SEQUENCE [LARGE SCALE GENOMIC DNA]</scope>
</reference>
<dbReference type="EMBL" id="CAWYQH010000098">
    <property type="protein sequence ID" value="CAK8684668.1"/>
    <property type="molecule type" value="Genomic_DNA"/>
</dbReference>
<keyword evidence="4" id="KW-1185">Reference proteome</keyword>
<feature type="compositionally biased region" description="Basic and acidic residues" evidence="1">
    <location>
        <begin position="122"/>
        <end position="132"/>
    </location>
</feature>
<accession>A0ABP0FYJ8</accession>
<feature type="domain" description="DUF4806" evidence="2">
    <location>
        <begin position="234"/>
        <end position="315"/>
    </location>
</feature>
<dbReference type="PANTHER" id="PTHR34153">
    <property type="entry name" value="SI:CH211-262H13.3-RELATED-RELATED"/>
    <property type="match status" value="1"/>
</dbReference>